<feature type="compositionally biased region" description="Polar residues" evidence="1">
    <location>
        <begin position="180"/>
        <end position="189"/>
    </location>
</feature>
<organism evidence="2 3">
    <name type="scientific">Lophium mytilinum</name>
    <dbReference type="NCBI Taxonomy" id="390894"/>
    <lineage>
        <taxon>Eukaryota</taxon>
        <taxon>Fungi</taxon>
        <taxon>Dikarya</taxon>
        <taxon>Ascomycota</taxon>
        <taxon>Pezizomycotina</taxon>
        <taxon>Dothideomycetes</taxon>
        <taxon>Pleosporomycetidae</taxon>
        <taxon>Mytilinidiales</taxon>
        <taxon>Mytilinidiaceae</taxon>
        <taxon>Lophium</taxon>
    </lineage>
</organism>
<keyword evidence="3" id="KW-1185">Reference proteome</keyword>
<evidence type="ECO:0000313" key="2">
    <source>
        <dbReference type="EMBL" id="KAF2495088.1"/>
    </source>
</evidence>
<dbReference type="Proteomes" id="UP000799750">
    <property type="component" value="Unassembled WGS sequence"/>
</dbReference>
<dbReference type="OrthoDB" id="10369145at2759"/>
<sequence length="450" mass="50393">MLASVLQLPPSSASKLPKLLQHPLRQITEQPPHHKIPGDEMSESPVESASAGVEGGQLEMPVLTRAEFEALRKYIIVLSKVHVQEAMAEMDAARREEIQDFRNKLEQIQFAVNENAKMMASFLSALNDPDRHRTAASLHALESQQSFMAAPPKMHGDVYGPHTPPYGANDIVHSYGSSLNRYNSPSTSRETPELPEYPSSFTASSPAIDCSPTGIRDYTQAIQALRDHAPHQPDLYDLPDSSPTTLKPISRRPMGPSAIKKRPVTPDNEPEFKRRRVFPTSRANPLHPPSFAPLSNRPYPKPNEYKLFPGAVTYVMQKEDLVVVSFPDNVPQGLEATVKRVIGELEARRPGWRSAPGLFNAMPCIFNYGHGGGSTWTCEGRYRYACRSCSSQGRPCIKMSKNKQSEDLIEVTVFSLHPTLRKQFSRAHLDFWVHDAEYVFDYDCFKNALK</sequence>
<evidence type="ECO:0000313" key="3">
    <source>
        <dbReference type="Proteomes" id="UP000799750"/>
    </source>
</evidence>
<proteinExistence type="predicted"/>
<dbReference type="AlphaFoldDB" id="A0A6A6QRG1"/>
<accession>A0A6A6QRG1</accession>
<gene>
    <name evidence="2" type="ORF">BU16DRAFT_379354</name>
</gene>
<dbReference type="EMBL" id="MU004189">
    <property type="protein sequence ID" value="KAF2495088.1"/>
    <property type="molecule type" value="Genomic_DNA"/>
</dbReference>
<evidence type="ECO:0000256" key="1">
    <source>
        <dbReference type="SAM" id="MobiDB-lite"/>
    </source>
</evidence>
<name>A0A6A6QRG1_9PEZI</name>
<feature type="region of interest" description="Disordered" evidence="1">
    <location>
        <begin position="180"/>
        <end position="208"/>
    </location>
</feature>
<protein>
    <submittedName>
        <fullName evidence="2">Uncharacterized protein</fullName>
    </submittedName>
</protein>
<reference evidence="2" key="1">
    <citation type="journal article" date="2020" name="Stud. Mycol.">
        <title>101 Dothideomycetes genomes: a test case for predicting lifestyles and emergence of pathogens.</title>
        <authorList>
            <person name="Haridas S."/>
            <person name="Albert R."/>
            <person name="Binder M."/>
            <person name="Bloem J."/>
            <person name="Labutti K."/>
            <person name="Salamov A."/>
            <person name="Andreopoulos B."/>
            <person name="Baker S."/>
            <person name="Barry K."/>
            <person name="Bills G."/>
            <person name="Bluhm B."/>
            <person name="Cannon C."/>
            <person name="Castanera R."/>
            <person name="Culley D."/>
            <person name="Daum C."/>
            <person name="Ezra D."/>
            <person name="Gonzalez J."/>
            <person name="Henrissat B."/>
            <person name="Kuo A."/>
            <person name="Liang C."/>
            <person name="Lipzen A."/>
            <person name="Lutzoni F."/>
            <person name="Magnuson J."/>
            <person name="Mondo S."/>
            <person name="Nolan M."/>
            <person name="Ohm R."/>
            <person name="Pangilinan J."/>
            <person name="Park H.-J."/>
            <person name="Ramirez L."/>
            <person name="Alfaro M."/>
            <person name="Sun H."/>
            <person name="Tritt A."/>
            <person name="Yoshinaga Y."/>
            <person name="Zwiers L.-H."/>
            <person name="Turgeon B."/>
            <person name="Goodwin S."/>
            <person name="Spatafora J."/>
            <person name="Crous P."/>
            <person name="Grigoriev I."/>
        </authorList>
    </citation>
    <scope>NUCLEOTIDE SEQUENCE</scope>
    <source>
        <strain evidence="2">CBS 269.34</strain>
    </source>
</reference>
<feature type="region of interest" description="Disordered" evidence="1">
    <location>
        <begin position="231"/>
        <end position="270"/>
    </location>
</feature>